<keyword evidence="1" id="KW-0812">Transmembrane</keyword>
<accession>A0A3N4J1U1</accession>
<proteinExistence type="predicted"/>
<dbReference type="EMBL" id="ML120477">
    <property type="protein sequence ID" value="RPA92249.1"/>
    <property type="molecule type" value="Genomic_DNA"/>
</dbReference>
<dbReference type="Proteomes" id="UP000276215">
    <property type="component" value="Unassembled WGS sequence"/>
</dbReference>
<keyword evidence="1" id="KW-0472">Membrane</keyword>
<protein>
    <submittedName>
        <fullName evidence="2">Uncharacterized protein</fullName>
    </submittedName>
</protein>
<keyword evidence="3" id="KW-1185">Reference proteome</keyword>
<name>A0A3N4J1U1_9PEZI</name>
<dbReference type="AlphaFoldDB" id="A0A3N4J1U1"/>
<reference evidence="2 3" key="1">
    <citation type="journal article" date="2018" name="Nat. Ecol. Evol.">
        <title>Pezizomycetes genomes reveal the molecular basis of ectomycorrhizal truffle lifestyle.</title>
        <authorList>
            <person name="Murat C."/>
            <person name="Payen T."/>
            <person name="Noel B."/>
            <person name="Kuo A."/>
            <person name="Morin E."/>
            <person name="Chen J."/>
            <person name="Kohler A."/>
            <person name="Krizsan K."/>
            <person name="Balestrini R."/>
            <person name="Da Silva C."/>
            <person name="Montanini B."/>
            <person name="Hainaut M."/>
            <person name="Levati E."/>
            <person name="Barry K.W."/>
            <person name="Belfiori B."/>
            <person name="Cichocki N."/>
            <person name="Clum A."/>
            <person name="Dockter R.B."/>
            <person name="Fauchery L."/>
            <person name="Guy J."/>
            <person name="Iotti M."/>
            <person name="Le Tacon F."/>
            <person name="Lindquist E.A."/>
            <person name="Lipzen A."/>
            <person name="Malagnac F."/>
            <person name="Mello A."/>
            <person name="Molinier V."/>
            <person name="Miyauchi S."/>
            <person name="Poulain J."/>
            <person name="Riccioni C."/>
            <person name="Rubini A."/>
            <person name="Sitrit Y."/>
            <person name="Splivallo R."/>
            <person name="Traeger S."/>
            <person name="Wang M."/>
            <person name="Zifcakova L."/>
            <person name="Wipf D."/>
            <person name="Zambonelli A."/>
            <person name="Paolocci F."/>
            <person name="Nowrousian M."/>
            <person name="Ottonello S."/>
            <person name="Baldrian P."/>
            <person name="Spatafora J.W."/>
            <person name="Henrissat B."/>
            <person name="Nagy L.G."/>
            <person name="Aury J.M."/>
            <person name="Wincker P."/>
            <person name="Grigoriev I.V."/>
            <person name="Bonfante P."/>
            <person name="Martin F.M."/>
        </authorList>
    </citation>
    <scope>NUCLEOTIDE SEQUENCE [LARGE SCALE GENOMIC DNA]</scope>
    <source>
        <strain evidence="2 3">120613-1</strain>
    </source>
</reference>
<sequence length="87" mass="9789">MPPGLDFHAHLVAGLLLMPLVLLLLGFGMFLDVESGVDLLNFSRYGRQNQVLLPCDVPLPWEIRYLESYSTLQLSQNKRLIYSGVQG</sequence>
<evidence type="ECO:0000313" key="3">
    <source>
        <dbReference type="Proteomes" id="UP000276215"/>
    </source>
</evidence>
<evidence type="ECO:0000256" key="1">
    <source>
        <dbReference type="SAM" id="Phobius"/>
    </source>
</evidence>
<organism evidence="2 3">
    <name type="scientific">Choiromyces venosus 120613-1</name>
    <dbReference type="NCBI Taxonomy" id="1336337"/>
    <lineage>
        <taxon>Eukaryota</taxon>
        <taxon>Fungi</taxon>
        <taxon>Dikarya</taxon>
        <taxon>Ascomycota</taxon>
        <taxon>Pezizomycotina</taxon>
        <taxon>Pezizomycetes</taxon>
        <taxon>Pezizales</taxon>
        <taxon>Tuberaceae</taxon>
        <taxon>Choiromyces</taxon>
    </lineage>
</organism>
<evidence type="ECO:0000313" key="2">
    <source>
        <dbReference type="EMBL" id="RPA92249.1"/>
    </source>
</evidence>
<gene>
    <name evidence="2" type="ORF">L873DRAFT_201277</name>
</gene>
<keyword evidence="1" id="KW-1133">Transmembrane helix</keyword>
<feature type="transmembrane region" description="Helical" evidence="1">
    <location>
        <begin position="12"/>
        <end position="31"/>
    </location>
</feature>